<dbReference type="Pfam" id="PF17171">
    <property type="entry name" value="GST_C_6"/>
    <property type="match status" value="1"/>
</dbReference>
<dbReference type="GO" id="GO:0007005">
    <property type="term" value="P:mitochondrion organization"/>
    <property type="evidence" value="ECO:0007669"/>
    <property type="project" value="TreeGrafter"/>
</dbReference>
<dbReference type="GO" id="GO:0001401">
    <property type="term" value="C:SAM complex"/>
    <property type="evidence" value="ECO:0007669"/>
    <property type="project" value="InterPro"/>
</dbReference>
<evidence type="ECO:0000256" key="2">
    <source>
        <dbReference type="ARBA" id="ARBA00022448"/>
    </source>
</evidence>
<accession>A0AAX6MAX9</accession>
<comment type="caution">
    <text evidence="10">The sequence shown here is derived from an EMBL/GenBank/DDBJ whole genome shotgun (WGS) entry which is preliminary data.</text>
</comment>
<keyword evidence="3" id="KW-1000">Mitochondrion outer membrane</keyword>
<proteinExistence type="predicted"/>
<keyword evidence="5" id="KW-0496">Mitochondrion</keyword>
<dbReference type="GO" id="GO:0015031">
    <property type="term" value="P:protein transport"/>
    <property type="evidence" value="ECO:0007669"/>
    <property type="project" value="UniProtKB-KW"/>
</dbReference>
<organism evidence="10 11">
    <name type="scientific">Daldinia eschscholtzii</name>
    <dbReference type="NCBI Taxonomy" id="292717"/>
    <lineage>
        <taxon>Eukaryota</taxon>
        <taxon>Fungi</taxon>
        <taxon>Dikarya</taxon>
        <taxon>Ascomycota</taxon>
        <taxon>Pezizomycotina</taxon>
        <taxon>Sordariomycetes</taxon>
        <taxon>Xylariomycetidae</taxon>
        <taxon>Xylariales</taxon>
        <taxon>Hypoxylaceae</taxon>
        <taxon>Daldinia</taxon>
    </lineage>
</organism>
<dbReference type="InterPro" id="IPR033468">
    <property type="entry name" value="Metaxin_GST"/>
</dbReference>
<protein>
    <recommendedName>
        <fullName evidence="12">Mitochondrial outer membrane transport complex Sam37/metaxin N-terminal domain-containing protein</fullName>
    </recommendedName>
</protein>
<dbReference type="InterPro" id="IPR050931">
    <property type="entry name" value="Mito_Protein_Transport_Metaxin"/>
</dbReference>
<evidence type="ECO:0000256" key="3">
    <source>
        <dbReference type="ARBA" id="ARBA00022787"/>
    </source>
</evidence>
<feature type="domain" description="Mitochondrial outer membrane transport complex Sam37/metaxin N-terminal" evidence="8">
    <location>
        <begin position="21"/>
        <end position="144"/>
    </location>
</feature>
<evidence type="ECO:0000256" key="6">
    <source>
        <dbReference type="ARBA" id="ARBA00023136"/>
    </source>
</evidence>
<dbReference type="AlphaFoldDB" id="A0AAX6MAX9"/>
<dbReference type="Pfam" id="PF10568">
    <property type="entry name" value="Tom37"/>
    <property type="match status" value="1"/>
</dbReference>
<evidence type="ECO:0000313" key="11">
    <source>
        <dbReference type="Proteomes" id="UP001369815"/>
    </source>
</evidence>
<comment type="subcellular location">
    <subcellularLocation>
        <location evidence="1">Mitochondrion outer membrane</location>
    </subcellularLocation>
</comment>
<evidence type="ECO:0000256" key="7">
    <source>
        <dbReference type="SAM" id="Phobius"/>
    </source>
</evidence>
<dbReference type="CDD" id="cd03078">
    <property type="entry name" value="GST_N_Metaxin1_like"/>
    <property type="match status" value="1"/>
</dbReference>
<evidence type="ECO:0000256" key="1">
    <source>
        <dbReference type="ARBA" id="ARBA00004294"/>
    </source>
</evidence>
<evidence type="ECO:0000256" key="5">
    <source>
        <dbReference type="ARBA" id="ARBA00023128"/>
    </source>
</evidence>
<keyword evidence="11" id="KW-1185">Reference proteome</keyword>
<evidence type="ECO:0000259" key="8">
    <source>
        <dbReference type="Pfam" id="PF10568"/>
    </source>
</evidence>
<keyword evidence="6 7" id="KW-0472">Membrane</keyword>
<evidence type="ECO:0000259" key="9">
    <source>
        <dbReference type="Pfam" id="PF17171"/>
    </source>
</evidence>
<name>A0AAX6MAX9_9PEZI</name>
<keyword evidence="7" id="KW-1133">Transmembrane helix</keyword>
<gene>
    <name evidence="10" type="ORF">Daesc_009427</name>
</gene>
<sequence length="393" mass="43089">MALELRVWGSAFGLDSIDPECLAAVACFRSCIPRQDWTLIASNDAAVSSEYRLPALSHKGNWVSGYSDIISYLTKHGILHIDDDLTPPQRADTLACASLLATRGSGLLAMSLYVSPRAWVEMTRPAYSSLLPFPLTWTVPPAVRAAAVEKAEHLGIGYLAAEVDAEESSSAGLVETTSTGFLRLRERLGPRKTMQPEHTAAIRFQHFAEDFYSVLDDFRGHKTFFLRDDKPSSIDFLAYGYLQLMRVQTPHPILKNALEKSYSRLVVFVTELRSYGDNEELPWREPKARGALGLIGRFAEGSIEAIPGVGGSWRKWHKGGVDTRDTYDVRDPTQLIIAVGGAVTSVVALGAVALFRALPPFGASAHRFEAAREDRAGLRQFGEIGSILDGLPI</sequence>
<dbReference type="InterPro" id="IPR019564">
    <property type="entry name" value="Sam37/metaxin_N"/>
</dbReference>
<dbReference type="EMBL" id="JBANMG010000009">
    <property type="protein sequence ID" value="KAK6949352.1"/>
    <property type="molecule type" value="Genomic_DNA"/>
</dbReference>
<dbReference type="PANTHER" id="PTHR12289:SF41">
    <property type="entry name" value="FAILED AXON CONNECTIONS-RELATED"/>
    <property type="match status" value="1"/>
</dbReference>
<reference evidence="10 11" key="1">
    <citation type="journal article" date="2024" name="Front Chem Biol">
        <title>Unveiling the potential of Daldinia eschscholtzii MFLUCC 19-0629 through bioactivity and bioinformatics studies for enhanced sustainable agriculture production.</title>
        <authorList>
            <person name="Brooks S."/>
            <person name="Weaver J.A."/>
            <person name="Klomchit A."/>
            <person name="Alharthi S.A."/>
            <person name="Onlamun T."/>
            <person name="Nurani R."/>
            <person name="Vong T.K."/>
            <person name="Alberti F."/>
            <person name="Greco C."/>
        </authorList>
    </citation>
    <scope>NUCLEOTIDE SEQUENCE [LARGE SCALE GENOMIC DNA]</scope>
    <source>
        <strain evidence="10">MFLUCC 19-0629</strain>
    </source>
</reference>
<feature type="transmembrane region" description="Helical" evidence="7">
    <location>
        <begin position="335"/>
        <end position="358"/>
    </location>
</feature>
<evidence type="ECO:0008006" key="12">
    <source>
        <dbReference type="Google" id="ProtNLM"/>
    </source>
</evidence>
<evidence type="ECO:0000313" key="10">
    <source>
        <dbReference type="EMBL" id="KAK6949352.1"/>
    </source>
</evidence>
<keyword evidence="2" id="KW-0813">Transport</keyword>
<keyword evidence="7" id="KW-0812">Transmembrane</keyword>
<dbReference type="Proteomes" id="UP001369815">
    <property type="component" value="Unassembled WGS sequence"/>
</dbReference>
<evidence type="ECO:0000256" key="4">
    <source>
        <dbReference type="ARBA" id="ARBA00022927"/>
    </source>
</evidence>
<dbReference type="PANTHER" id="PTHR12289">
    <property type="entry name" value="METAXIN RELATED"/>
    <property type="match status" value="1"/>
</dbReference>
<keyword evidence="4" id="KW-0653">Protein transport</keyword>
<feature type="domain" description="Metaxin glutathione S-transferase" evidence="9">
    <location>
        <begin position="210"/>
        <end position="270"/>
    </location>
</feature>